<dbReference type="AlphaFoldDB" id="A0A3N6M7E6"/>
<keyword evidence="6" id="KW-1185">Reference proteome</keyword>
<gene>
    <name evidence="5" type="ORF">EA473_05490</name>
</gene>
<evidence type="ECO:0000256" key="4">
    <source>
        <dbReference type="PIRSR" id="PIRSR001365-2"/>
    </source>
</evidence>
<dbReference type="PRINTS" id="PR00146">
    <property type="entry name" value="DHPICSNTHASE"/>
</dbReference>
<keyword evidence="2" id="KW-0704">Schiff base</keyword>
<organism evidence="5 6">
    <name type="scientific">Natrarchaeobius chitinivorans</name>
    <dbReference type="NCBI Taxonomy" id="1679083"/>
    <lineage>
        <taxon>Archaea</taxon>
        <taxon>Methanobacteriati</taxon>
        <taxon>Methanobacteriota</taxon>
        <taxon>Stenosarchaea group</taxon>
        <taxon>Halobacteria</taxon>
        <taxon>Halobacteriales</taxon>
        <taxon>Natrialbaceae</taxon>
        <taxon>Natrarchaeobius</taxon>
    </lineage>
</organism>
<dbReference type="PANTHER" id="PTHR12128:SF66">
    <property type="entry name" value="4-HYDROXY-2-OXOGLUTARATE ALDOLASE, MITOCHONDRIAL"/>
    <property type="match status" value="1"/>
</dbReference>
<dbReference type="GO" id="GO:0008675">
    <property type="term" value="F:2-dehydro-3-deoxy-phosphogluconate aldolase activity"/>
    <property type="evidence" value="ECO:0007669"/>
    <property type="project" value="UniProtKB-ARBA"/>
</dbReference>
<protein>
    <submittedName>
        <fullName evidence="5">Dihydrodipicolinate synthase family protein</fullName>
    </submittedName>
</protein>
<proteinExistence type="predicted"/>
<dbReference type="InterPro" id="IPR013785">
    <property type="entry name" value="Aldolase_TIM"/>
</dbReference>
<dbReference type="CDD" id="cd00408">
    <property type="entry name" value="DHDPS-like"/>
    <property type="match status" value="1"/>
</dbReference>
<feature type="binding site" evidence="4">
    <location>
        <position position="210"/>
    </location>
    <ligand>
        <name>pyruvate</name>
        <dbReference type="ChEBI" id="CHEBI:15361"/>
    </ligand>
</feature>
<dbReference type="PIRSF" id="PIRSF001365">
    <property type="entry name" value="DHDPS"/>
    <property type="match status" value="1"/>
</dbReference>
<reference evidence="5 6" key="1">
    <citation type="submission" date="2018-10" db="EMBL/GenBank/DDBJ databases">
        <title>Natrarchaeobius chitinivorans gen. nov., sp. nov., and Natrarchaeobius haloalkaliphilus sp. nov., alkaliphilic, chitin-utilizing haloarchaea from hypersaline alkaline lakes.</title>
        <authorList>
            <person name="Sorokin D.Y."/>
            <person name="Elcheninov A.G."/>
            <person name="Kostrikina N.A."/>
            <person name="Bale N.J."/>
            <person name="Sinninghe Damste J.S."/>
            <person name="Khijniak T.V."/>
            <person name="Kublanov I.V."/>
            <person name="Toshchakov S.V."/>
        </authorList>
    </citation>
    <scope>NUCLEOTIDE SEQUENCE [LARGE SCALE GENOMIC DNA]</scope>
    <source>
        <strain evidence="5 6">AArcht4T</strain>
    </source>
</reference>
<dbReference type="InterPro" id="IPR002220">
    <property type="entry name" value="DapA-like"/>
</dbReference>
<dbReference type="Pfam" id="PF00701">
    <property type="entry name" value="DHDPS"/>
    <property type="match status" value="1"/>
</dbReference>
<sequence length="303" mass="32119">MDLSRALEGMTTPLVTPFDPESDEIDEAALEDVVDHLLENGIDGLFPCGTTGEFASLTPDERTRVTELVVKHADGEVPVLAGAAATTVPETLTAIEDAADVGADAAAIVPPYFHTANAPAGNRQFFESVADESPLPLVLYNIPTCTGLRIEPETLESIATRENVIGIKDSSGDLEYFRTAVRRTPEEFLVLQGYDALLVPALRMGGDGGVNALSHAAPTLFGELLEAADEERGLILQDAVSTLFEPCNEYGFAPVTKAALVHRGVIPSDSVRPPLVSVPADGREAIETATDDLLETASRSDHA</sequence>
<evidence type="ECO:0000256" key="2">
    <source>
        <dbReference type="ARBA" id="ARBA00023270"/>
    </source>
</evidence>
<evidence type="ECO:0000256" key="1">
    <source>
        <dbReference type="ARBA" id="ARBA00023239"/>
    </source>
</evidence>
<feature type="active site" description="Schiff-base intermediate with substrate" evidence="3">
    <location>
        <position position="168"/>
    </location>
</feature>
<dbReference type="OrthoDB" id="350860at2157"/>
<evidence type="ECO:0000313" key="5">
    <source>
        <dbReference type="EMBL" id="RQG96564.1"/>
    </source>
</evidence>
<dbReference type="Gene3D" id="3.20.20.70">
    <property type="entry name" value="Aldolase class I"/>
    <property type="match status" value="1"/>
</dbReference>
<dbReference type="Proteomes" id="UP000282323">
    <property type="component" value="Unassembled WGS sequence"/>
</dbReference>
<accession>A0A3N6M7E6</accession>
<comment type="caution">
    <text evidence="5">The sequence shown here is derived from an EMBL/GenBank/DDBJ whole genome shotgun (WGS) entry which is preliminary data.</text>
</comment>
<dbReference type="SUPFAM" id="SSF51569">
    <property type="entry name" value="Aldolase"/>
    <property type="match status" value="1"/>
</dbReference>
<dbReference type="PROSITE" id="PS00665">
    <property type="entry name" value="DHDPS_1"/>
    <property type="match status" value="1"/>
</dbReference>
<name>A0A3N6M7E6_NATCH</name>
<keyword evidence="1" id="KW-0456">Lyase</keyword>
<feature type="binding site" evidence="4">
    <location>
        <position position="51"/>
    </location>
    <ligand>
        <name>pyruvate</name>
        <dbReference type="ChEBI" id="CHEBI:15361"/>
    </ligand>
</feature>
<dbReference type="SMART" id="SM01130">
    <property type="entry name" value="DHDPS"/>
    <property type="match status" value="1"/>
</dbReference>
<dbReference type="PANTHER" id="PTHR12128">
    <property type="entry name" value="DIHYDRODIPICOLINATE SYNTHASE"/>
    <property type="match status" value="1"/>
</dbReference>
<dbReference type="RefSeq" id="WP_124194637.1">
    <property type="nucleotide sequence ID" value="NZ_REGA01000003.1"/>
</dbReference>
<dbReference type="GO" id="GO:0044281">
    <property type="term" value="P:small molecule metabolic process"/>
    <property type="evidence" value="ECO:0007669"/>
    <property type="project" value="UniProtKB-ARBA"/>
</dbReference>
<dbReference type="GO" id="GO:0008840">
    <property type="term" value="F:4-hydroxy-tetrahydrodipicolinate synthase activity"/>
    <property type="evidence" value="ECO:0007669"/>
    <property type="project" value="TreeGrafter"/>
</dbReference>
<dbReference type="EMBL" id="REGA01000003">
    <property type="protein sequence ID" value="RQG96564.1"/>
    <property type="molecule type" value="Genomic_DNA"/>
</dbReference>
<dbReference type="InterPro" id="IPR020625">
    <property type="entry name" value="Schiff_base-form_aldolases_AS"/>
</dbReference>
<dbReference type="InterPro" id="IPR020624">
    <property type="entry name" value="Schiff_base-form_aldolases_CS"/>
</dbReference>
<dbReference type="PROSITE" id="PS00666">
    <property type="entry name" value="DHDPS_2"/>
    <property type="match status" value="1"/>
</dbReference>
<feature type="active site" description="Proton donor/acceptor" evidence="3">
    <location>
        <position position="140"/>
    </location>
</feature>
<evidence type="ECO:0000256" key="3">
    <source>
        <dbReference type="PIRSR" id="PIRSR001365-1"/>
    </source>
</evidence>
<evidence type="ECO:0000313" key="6">
    <source>
        <dbReference type="Proteomes" id="UP000282323"/>
    </source>
</evidence>